<dbReference type="InterPro" id="IPR037465">
    <property type="entry name" value="YlxR"/>
</dbReference>
<dbReference type="InterPro" id="IPR007393">
    <property type="entry name" value="YlxR_dom"/>
</dbReference>
<keyword evidence="3" id="KW-1185">Reference proteome</keyword>
<evidence type="ECO:0000313" key="3">
    <source>
        <dbReference type="Proteomes" id="UP000651482"/>
    </source>
</evidence>
<evidence type="ECO:0000259" key="1">
    <source>
        <dbReference type="Pfam" id="PF04296"/>
    </source>
</evidence>
<gene>
    <name evidence="2" type="ORF">IAG03_01220</name>
</gene>
<protein>
    <submittedName>
        <fullName evidence="2">YlxR family protein</fullName>
    </submittedName>
</protein>
<reference evidence="2" key="1">
    <citation type="submission" date="2020-08" db="EMBL/GenBank/DDBJ databases">
        <title>Genome public.</title>
        <authorList>
            <person name="Liu C."/>
            <person name="Sun Q."/>
        </authorList>
    </citation>
    <scope>NUCLEOTIDE SEQUENCE</scope>
    <source>
        <strain evidence="2">NSJ-40</strain>
    </source>
</reference>
<dbReference type="InterPro" id="IPR035931">
    <property type="entry name" value="YlxR-like_sf"/>
</dbReference>
<dbReference type="PANTHER" id="PTHR34215:SF1">
    <property type="entry name" value="YLXR DOMAIN-CONTAINING PROTEIN"/>
    <property type="match status" value="1"/>
</dbReference>
<name>A0A926D6J8_9FIRM</name>
<dbReference type="Gene3D" id="3.30.1230.10">
    <property type="entry name" value="YlxR-like"/>
    <property type="match status" value="1"/>
</dbReference>
<sequence>MRQKRIPMRMCTGCGEMKPKKELVRVVKAPDLKNEAGEIVEPGAVSLDLTGRKPGRGAYICRSADCLRAARKARRFERAFSCRIPDTVYDAMEEEIVQNGT</sequence>
<organism evidence="2 3">
    <name type="scientific">Yeguia hominis</name>
    <dbReference type="NCBI Taxonomy" id="2763662"/>
    <lineage>
        <taxon>Bacteria</taxon>
        <taxon>Bacillati</taxon>
        <taxon>Bacillota</taxon>
        <taxon>Clostridia</taxon>
        <taxon>Eubacteriales</taxon>
        <taxon>Yeguiaceae</taxon>
        <taxon>Yeguia</taxon>
    </lineage>
</organism>
<evidence type="ECO:0000313" key="2">
    <source>
        <dbReference type="EMBL" id="MBC8532643.1"/>
    </source>
</evidence>
<dbReference type="PANTHER" id="PTHR34215">
    <property type="entry name" value="BLL0784 PROTEIN"/>
    <property type="match status" value="1"/>
</dbReference>
<dbReference type="EMBL" id="JACRSN010000001">
    <property type="protein sequence ID" value="MBC8532643.1"/>
    <property type="molecule type" value="Genomic_DNA"/>
</dbReference>
<dbReference type="RefSeq" id="WP_249317853.1">
    <property type="nucleotide sequence ID" value="NZ_JACRSN010000001.1"/>
</dbReference>
<comment type="caution">
    <text evidence="2">The sequence shown here is derived from an EMBL/GenBank/DDBJ whole genome shotgun (WGS) entry which is preliminary data.</text>
</comment>
<dbReference type="NCBIfam" id="NF047356">
    <property type="entry name" value="RNA_bind_RnpM"/>
    <property type="match status" value="1"/>
</dbReference>
<feature type="domain" description="YlxR" evidence="1">
    <location>
        <begin position="9"/>
        <end position="93"/>
    </location>
</feature>
<dbReference type="AlphaFoldDB" id="A0A926D6J8"/>
<accession>A0A926D6J8</accession>
<dbReference type="SUPFAM" id="SSF64376">
    <property type="entry name" value="YlxR-like"/>
    <property type="match status" value="1"/>
</dbReference>
<dbReference type="CDD" id="cd00279">
    <property type="entry name" value="YlxR"/>
    <property type="match status" value="1"/>
</dbReference>
<dbReference type="Pfam" id="PF04296">
    <property type="entry name" value="YlxR"/>
    <property type="match status" value="1"/>
</dbReference>
<proteinExistence type="predicted"/>
<dbReference type="Proteomes" id="UP000651482">
    <property type="component" value="Unassembled WGS sequence"/>
</dbReference>